<dbReference type="SMART" id="SM00119">
    <property type="entry name" value="HECTc"/>
    <property type="match status" value="1"/>
</dbReference>
<accession>A0A443RBQ8</accession>
<dbReference type="GO" id="GO:0009966">
    <property type="term" value="P:regulation of signal transduction"/>
    <property type="evidence" value="ECO:0007669"/>
    <property type="project" value="UniProtKB-ARBA"/>
</dbReference>
<dbReference type="SMART" id="SM01337">
    <property type="entry name" value="APC10"/>
    <property type="match status" value="1"/>
</dbReference>
<evidence type="ECO:0000256" key="4">
    <source>
        <dbReference type="ARBA" id="ARBA00012485"/>
    </source>
</evidence>
<dbReference type="PROSITE" id="PS00626">
    <property type="entry name" value="RCC1_2"/>
    <property type="match status" value="1"/>
</dbReference>
<dbReference type="Pfam" id="PF22562">
    <property type="entry name" value="UBA_7"/>
    <property type="match status" value="1"/>
</dbReference>
<feature type="repeat" description="RCC1" evidence="11">
    <location>
        <begin position="2658"/>
        <end position="2709"/>
    </location>
</feature>
<dbReference type="Pfam" id="PF03256">
    <property type="entry name" value="ANAPC10"/>
    <property type="match status" value="1"/>
</dbReference>
<reference evidence="17 18" key="1">
    <citation type="journal article" date="2018" name="Gigascience">
        <title>Genomes of trombidid mites reveal novel predicted allergens and laterally-transferred genes associated with secondary metabolism.</title>
        <authorList>
            <person name="Dong X."/>
            <person name="Chaisiri K."/>
            <person name="Xia D."/>
            <person name="Armstrong S.D."/>
            <person name="Fang Y."/>
            <person name="Donnelly M.J."/>
            <person name="Kadowaki T."/>
            <person name="McGarry J.W."/>
            <person name="Darby A.C."/>
            <person name="Makepeace B.L."/>
        </authorList>
    </citation>
    <scope>NUCLEOTIDE SEQUENCE [LARGE SCALE GENOMIC DNA]</scope>
    <source>
        <strain evidence="17">UoL-WK</strain>
    </source>
</reference>
<protein>
    <recommendedName>
        <fullName evidence="4">HECT-type E3 ubiquitin transferase</fullName>
        <ecNumber evidence="4">2.3.2.26</ecNumber>
    </recommendedName>
</protein>
<dbReference type="FunFam" id="3.30.2410.10:FF:000006">
    <property type="entry name" value="probable E3 ubiquitin-protein ligase HERC1 isoform X2"/>
    <property type="match status" value="1"/>
</dbReference>
<evidence type="ECO:0000256" key="1">
    <source>
        <dbReference type="ARBA" id="ARBA00000885"/>
    </source>
</evidence>
<dbReference type="InterPro" id="IPR008979">
    <property type="entry name" value="Galactose-bd-like_sf"/>
</dbReference>
<dbReference type="InterPro" id="IPR051210">
    <property type="entry name" value="Ub_ligase/GEF_domain"/>
</dbReference>
<feature type="repeat" description="RCC1" evidence="11">
    <location>
        <begin position="536"/>
        <end position="589"/>
    </location>
</feature>
<dbReference type="PANTHER" id="PTHR22870:SF398">
    <property type="entry name" value="E3 UBIQUITIN-PROTEIN LIGASE HERC2"/>
    <property type="match status" value="1"/>
</dbReference>
<evidence type="ECO:0000256" key="6">
    <source>
        <dbReference type="ARBA" id="ARBA00022553"/>
    </source>
</evidence>
<dbReference type="SUPFAM" id="SSF49785">
    <property type="entry name" value="Galactose-binding domain-like"/>
    <property type="match status" value="1"/>
</dbReference>
<dbReference type="InterPro" id="IPR000569">
    <property type="entry name" value="HECT_dom"/>
</dbReference>
<evidence type="ECO:0000256" key="2">
    <source>
        <dbReference type="ARBA" id="ARBA00004496"/>
    </source>
</evidence>
<evidence type="ECO:0000259" key="15">
    <source>
        <dbReference type="PROSITE" id="PS51284"/>
    </source>
</evidence>
<dbReference type="Pfam" id="PF06701">
    <property type="entry name" value="MIB_HERC2"/>
    <property type="match status" value="1"/>
</dbReference>
<evidence type="ECO:0000256" key="3">
    <source>
        <dbReference type="ARBA" id="ARBA00004906"/>
    </source>
</evidence>
<dbReference type="SUPFAM" id="SSF46934">
    <property type="entry name" value="UBA-like"/>
    <property type="match status" value="1"/>
</dbReference>
<keyword evidence="8" id="KW-0677">Repeat</keyword>
<dbReference type="Pfam" id="PF25390">
    <property type="entry name" value="WD40_RLD"/>
    <property type="match status" value="2"/>
</dbReference>
<gene>
    <name evidence="17" type="ORF">B4U79_08936</name>
</gene>
<dbReference type="SUPFAM" id="SSF50985">
    <property type="entry name" value="RCC1/BLIP-II"/>
    <property type="match status" value="3"/>
</dbReference>
<evidence type="ECO:0000256" key="10">
    <source>
        <dbReference type="PROSITE-ProRule" id="PRU00104"/>
    </source>
</evidence>
<keyword evidence="9 10" id="KW-0833">Ubl conjugation pathway</keyword>
<evidence type="ECO:0000259" key="14">
    <source>
        <dbReference type="PROSITE" id="PS50237"/>
    </source>
</evidence>
<dbReference type="PROSITE" id="PS50237">
    <property type="entry name" value="HECT"/>
    <property type="match status" value="1"/>
</dbReference>
<feature type="repeat" description="RCC1" evidence="11">
    <location>
        <begin position="2710"/>
        <end position="2759"/>
    </location>
</feature>
<dbReference type="FunFam" id="2.30.30.40:FF:000074">
    <property type="entry name" value="E3 ubiquitin-protein ligase HERC2 isoform X1"/>
    <property type="match status" value="1"/>
</dbReference>
<dbReference type="InterPro" id="IPR058923">
    <property type="entry name" value="RCC1-like_dom"/>
</dbReference>
<dbReference type="EMBL" id="NCKU01001226">
    <property type="protein sequence ID" value="RWS12697.1"/>
    <property type="molecule type" value="Genomic_DNA"/>
</dbReference>
<dbReference type="GO" id="GO:0005737">
    <property type="term" value="C:cytoplasm"/>
    <property type="evidence" value="ECO:0007669"/>
    <property type="project" value="UniProtKB-SubCell"/>
</dbReference>
<dbReference type="Pfam" id="PF00415">
    <property type="entry name" value="RCC1"/>
    <property type="match status" value="7"/>
</dbReference>
<dbReference type="PRINTS" id="PR00633">
    <property type="entry name" value="RCCNDNSATION"/>
</dbReference>
<feature type="repeat" description="RCC1" evidence="11">
    <location>
        <begin position="642"/>
        <end position="693"/>
    </location>
</feature>
<keyword evidence="5" id="KW-0963">Cytoplasm</keyword>
<feature type="repeat" description="RCC1" evidence="11">
    <location>
        <begin position="484"/>
        <end position="535"/>
    </location>
</feature>
<feature type="repeat" description="RCC1" evidence="11">
    <location>
        <begin position="3349"/>
        <end position="3402"/>
    </location>
</feature>
<evidence type="ECO:0000313" key="17">
    <source>
        <dbReference type="EMBL" id="RWS12697.1"/>
    </source>
</evidence>
<feature type="repeat" description="RCC1" evidence="11">
    <location>
        <begin position="3455"/>
        <end position="3506"/>
    </location>
</feature>
<dbReference type="GO" id="GO:0046872">
    <property type="term" value="F:metal ion binding"/>
    <property type="evidence" value="ECO:0007669"/>
    <property type="project" value="InterPro"/>
</dbReference>
<dbReference type="InterPro" id="IPR037252">
    <property type="entry name" value="Mib_Herc2_sf"/>
</dbReference>
<dbReference type="OrthoDB" id="6418985at2759"/>
<evidence type="ECO:0000259" key="16">
    <source>
        <dbReference type="PROSITE" id="PS51416"/>
    </source>
</evidence>
<dbReference type="PROSITE" id="PS50030">
    <property type="entry name" value="UBA"/>
    <property type="match status" value="1"/>
</dbReference>
<dbReference type="InterPro" id="IPR035983">
    <property type="entry name" value="Hect_E3_ubiquitin_ligase"/>
</dbReference>
<feature type="repeat" description="RCC1" evidence="11">
    <location>
        <begin position="3510"/>
        <end position="3561"/>
    </location>
</feature>
<feature type="repeat" description="RCC1" evidence="11">
    <location>
        <begin position="2552"/>
        <end position="2603"/>
    </location>
</feature>
<feature type="domain" description="UBA" evidence="13">
    <location>
        <begin position="2123"/>
        <end position="2165"/>
    </location>
</feature>
<keyword evidence="6" id="KW-0597">Phosphoprotein</keyword>
<evidence type="ECO:0000259" key="13">
    <source>
        <dbReference type="PROSITE" id="PS50030"/>
    </source>
</evidence>
<feature type="domain" description="HECT" evidence="14">
    <location>
        <begin position="3802"/>
        <end position="4143"/>
    </location>
</feature>
<dbReference type="InterPro" id="IPR004939">
    <property type="entry name" value="APC_su10/DOC_dom"/>
</dbReference>
<feature type="repeat" description="RCC1" evidence="11">
    <location>
        <begin position="3562"/>
        <end position="3614"/>
    </location>
</feature>
<dbReference type="InterPro" id="IPR000408">
    <property type="entry name" value="Reg_chr_condens"/>
</dbReference>
<dbReference type="UniPathway" id="UPA00143"/>
<dbReference type="GO" id="GO:0061630">
    <property type="term" value="F:ubiquitin protein ligase activity"/>
    <property type="evidence" value="ECO:0007669"/>
    <property type="project" value="UniProtKB-EC"/>
</dbReference>
<dbReference type="PROSITE" id="PS50012">
    <property type="entry name" value="RCC1_3"/>
    <property type="match status" value="18"/>
</dbReference>
<evidence type="ECO:0000256" key="8">
    <source>
        <dbReference type="ARBA" id="ARBA00022737"/>
    </source>
</evidence>
<evidence type="ECO:0000256" key="7">
    <source>
        <dbReference type="ARBA" id="ARBA00022679"/>
    </source>
</evidence>
<comment type="catalytic activity">
    <reaction evidence="1">
        <text>S-ubiquitinyl-[E2 ubiquitin-conjugating enzyme]-L-cysteine + [acceptor protein]-L-lysine = [E2 ubiquitin-conjugating enzyme]-L-cysteine + N(6)-ubiquitinyl-[acceptor protein]-L-lysine.</text>
        <dbReference type="EC" id="2.3.2.26"/>
    </reaction>
</comment>
<keyword evidence="18" id="KW-1185">Reference proteome</keyword>
<dbReference type="Proteomes" id="UP000285301">
    <property type="component" value="Unassembled WGS sequence"/>
</dbReference>
<evidence type="ECO:0000256" key="5">
    <source>
        <dbReference type="ARBA" id="ARBA00022490"/>
    </source>
</evidence>
<dbReference type="PANTHER" id="PTHR22870">
    <property type="entry name" value="REGULATOR OF CHROMOSOME CONDENSATION"/>
    <property type="match status" value="1"/>
</dbReference>
<feature type="repeat" description="RCC1" evidence="11">
    <location>
        <begin position="3615"/>
        <end position="3666"/>
    </location>
</feature>
<dbReference type="GO" id="GO:0016567">
    <property type="term" value="P:protein ubiquitination"/>
    <property type="evidence" value="ECO:0007669"/>
    <property type="project" value="UniProtKB-UniPathway"/>
</dbReference>
<dbReference type="Gene3D" id="1.10.8.10">
    <property type="entry name" value="DNA helicase RuvA subunit, C-terminal domain"/>
    <property type="match status" value="1"/>
</dbReference>
<dbReference type="PROSITE" id="PS51284">
    <property type="entry name" value="DOC"/>
    <property type="match status" value="1"/>
</dbReference>
<feature type="repeat" description="RCC1" evidence="11">
    <location>
        <begin position="2500"/>
        <end position="2551"/>
    </location>
</feature>
<dbReference type="InterPro" id="IPR009060">
    <property type="entry name" value="UBA-like_sf"/>
</dbReference>
<feature type="repeat" description="RCC1" evidence="11">
    <location>
        <begin position="2394"/>
        <end position="2445"/>
    </location>
</feature>
<dbReference type="Gene3D" id="3.30.2410.10">
    <property type="entry name" value="Hect, E3 ligase catalytic domain"/>
    <property type="match status" value="1"/>
</dbReference>
<dbReference type="InterPro" id="IPR010606">
    <property type="entry name" value="Mib_Herc2"/>
</dbReference>
<dbReference type="SUPFAM" id="SSF159034">
    <property type="entry name" value="Mib/herc2 domain-like"/>
    <property type="match status" value="1"/>
</dbReference>
<organism evidence="17 18">
    <name type="scientific">Dinothrombium tinctorium</name>
    <dbReference type="NCBI Taxonomy" id="1965070"/>
    <lineage>
        <taxon>Eukaryota</taxon>
        <taxon>Metazoa</taxon>
        <taxon>Ecdysozoa</taxon>
        <taxon>Arthropoda</taxon>
        <taxon>Chelicerata</taxon>
        <taxon>Arachnida</taxon>
        <taxon>Acari</taxon>
        <taxon>Acariformes</taxon>
        <taxon>Trombidiformes</taxon>
        <taxon>Prostigmata</taxon>
        <taxon>Anystina</taxon>
        <taxon>Parasitengona</taxon>
        <taxon>Trombidioidea</taxon>
        <taxon>Trombidiidae</taxon>
        <taxon>Dinothrombium</taxon>
    </lineage>
</organism>
<evidence type="ECO:0000313" key="18">
    <source>
        <dbReference type="Proteomes" id="UP000285301"/>
    </source>
</evidence>
<comment type="subcellular location">
    <subcellularLocation>
        <location evidence="2">Cytoplasm</location>
    </subcellularLocation>
</comment>
<feature type="region of interest" description="Disordered" evidence="12">
    <location>
        <begin position="2182"/>
        <end position="2204"/>
    </location>
</feature>
<feature type="domain" description="DOC" evidence="15">
    <location>
        <begin position="2207"/>
        <end position="2385"/>
    </location>
</feature>
<evidence type="ECO:0000256" key="9">
    <source>
        <dbReference type="ARBA" id="ARBA00022786"/>
    </source>
</evidence>
<dbReference type="Pfam" id="PF00632">
    <property type="entry name" value="HECT"/>
    <property type="match status" value="1"/>
</dbReference>
<feature type="active site" description="Glycyl thioester intermediate" evidence="10">
    <location>
        <position position="4106"/>
    </location>
</feature>
<dbReference type="Gene3D" id="3.30.2160.10">
    <property type="entry name" value="Hect, E3 ligase catalytic domain"/>
    <property type="match status" value="1"/>
</dbReference>
<evidence type="ECO:0000256" key="11">
    <source>
        <dbReference type="PROSITE-ProRule" id="PRU00235"/>
    </source>
</evidence>
<dbReference type="Gene3D" id="2.60.120.260">
    <property type="entry name" value="Galactose-binding domain-like"/>
    <property type="match status" value="1"/>
</dbReference>
<evidence type="ECO:0000256" key="12">
    <source>
        <dbReference type="SAM" id="MobiDB-lite"/>
    </source>
</evidence>
<dbReference type="SUPFAM" id="SSF56204">
    <property type="entry name" value="Hect, E3 ligase catalytic domain"/>
    <property type="match status" value="1"/>
</dbReference>
<feature type="repeat" description="RCC1" evidence="11">
    <location>
        <begin position="2606"/>
        <end position="2657"/>
    </location>
</feature>
<feature type="repeat" description="RCC1" evidence="11">
    <location>
        <begin position="3297"/>
        <end position="3348"/>
    </location>
</feature>
<comment type="caution">
    <text evidence="17">The sequence shown here is derived from an EMBL/GenBank/DDBJ whole genome shotgun (WGS) entry which is preliminary data.</text>
</comment>
<comment type="pathway">
    <text evidence="3">Protein modification; protein ubiquitination.</text>
</comment>
<feature type="repeat" description="RCC1" evidence="11">
    <location>
        <begin position="3403"/>
        <end position="3454"/>
    </location>
</feature>
<dbReference type="Gene3D" id="2.30.30.40">
    <property type="entry name" value="SH3 Domains"/>
    <property type="match status" value="1"/>
</dbReference>
<dbReference type="FunFam" id="2.130.10.30:FF:000003">
    <property type="entry name" value="E3 ubiquitin-protein ligase HERC2 isoform X1"/>
    <property type="match status" value="1"/>
</dbReference>
<feature type="repeat" description="RCC1" evidence="11">
    <location>
        <begin position="2446"/>
        <end position="2499"/>
    </location>
</feature>
<dbReference type="STRING" id="1965070.A0A443RBQ8"/>
<dbReference type="EC" id="2.3.2.26" evidence="4"/>
<keyword evidence="7" id="KW-0808">Transferase</keyword>
<dbReference type="InterPro" id="IPR009091">
    <property type="entry name" value="RCC1/BLIP-II"/>
</dbReference>
<dbReference type="CDD" id="cd00078">
    <property type="entry name" value="HECTc"/>
    <property type="match status" value="1"/>
</dbReference>
<dbReference type="PROSITE" id="PS51416">
    <property type="entry name" value="MIB_HERC2"/>
    <property type="match status" value="1"/>
</dbReference>
<dbReference type="Gene3D" id="3.90.1750.10">
    <property type="entry name" value="Hect, E3 ligase catalytic domains"/>
    <property type="match status" value="1"/>
</dbReference>
<dbReference type="InterPro" id="IPR015940">
    <property type="entry name" value="UBA"/>
</dbReference>
<dbReference type="Gene3D" id="2.130.10.30">
    <property type="entry name" value="Regulator of chromosome condensation 1/beta-lactamase-inhibitor protein II"/>
    <property type="match status" value="3"/>
</dbReference>
<feature type="repeat" description="RCC1" evidence="11">
    <location>
        <begin position="590"/>
        <end position="641"/>
    </location>
</feature>
<feature type="domain" description="MIB/HERC2" evidence="16">
    <location>
        <begin position="1606"/>
        <end position="1679"/>
    </location>
</feature>
<proteinExistence type="predicted"/>
<sequence>MFRRLHKVSLFSSHHLDEKWLTFDIQQVFDADSLREHYNQLIKDHELDFVKLDFEASASLLSKWTFIESPDSHSFLDEIKRLCECELLKLNFLNASTQRSSIRLYKQLIVIKRYFDAHLRSKKIAPRIVDKNVVESVGLFENSVKNETKTYKAKANACLARIGARTAVNFALAFLRRSWRTGEDLDLCSDLLKDALDSLRSLDEALLFNCEDSIWIEVVDKISQFLKNILIEHSSIVTTSGRLEELNWERLGELRIPDEDLEYCLSLILELAIQRGNLGNLLDAILLMIKLWQFSHGNAIDNRINRIERSQRAFTTCSQLTPVIKRFQYIERCTETSENTTYPQSPTYSFLLSQRESNSYDLRQASVLILCQLDRLCHPYISISNEHLGNKHETRQKFGVIKFDGNKSNLEGILNTLNLKQVARSSASWILLDHDGQVFQINDDSSSEPTLDGIKFLYADLEDKALQISTHVEARHFMILTEKSNVFSWGYGDGGRLGHGNELNYDQPKQIKSLVEKSVTKIVVGNSYSAAITSNGELYTWGCGSYGKLGNGSSEDVFVPTLVTALKDFQVIDVSLGFGDAHTLALTSDKVVWSWGDGDFGKLGRGNSEGSKLPKPIDSLKSCEIIRICCGKDFSAALSSKGEVYTWGKGDNYRLGHETEDIQRSPKLVEGLKNFKIININVGPNYCCAICDNGKILSWGINLRDKCNETQNEKFIELNCFDESNRNVNCVCCADEIVIEFISTFKNANSRAEKVVSCNTKLPFILDPSAECLSKLYDLLSSVVNKVIGETNREPSLMLEECIAVSTLNLLHLQLQYLIICFKNDYDLLKWTTINFDLVSNLKQIIVNLASEKEVLQSVQKTAQSLLKSCWSLLLPTAEERIDALIMLLPSDAINDSNEEAGRLFLIDLLVDSLMHSGCEAIISCQLDLIDLVNKILLSNINFLMKKANFFNDSSIDSPSKEINIKFKKFLLSFQRVLVLKCISGPKDHLPLLLQYMECLMKKLMYIIELVLKRKAESGDHVFFELCSSICGSNSNFNTSTLQEALLLLMQLFSYPSVKPLLLDNIFCTFLERLESLFVQLNSLNCCFETNLVKYEIEDLDWCKLTSDSQINLKHDFATPLIELQVIMAFFLGKFCRISVSQNQNIAIENNYLKLFKGGIKPTMLCEEKGDSDIINSKASSIVNSPSNEELKCESTLNYVYDTQCEFGKILNFLGDKLVINVSFTFDHPVEEVGRLLLEASIKLLGLKLAHFVKNDSGIDEMLAAIRKAKWRIIKARQDSPHVSYKELCQTPLNRLRFVLCELLVPFQYLDPENLADVPSNWFRIVKHLIIAGRKNVTQMNNQQTEATTCQKSLKSEGKSCLVQMGIINELIEFVFDCRPQFSLENISLNYMREKETIDSQIRAISLFKRIIEMEKLLPSVQLTLINGFLSTFECDNEEFLSLKFSFNLLAVKEKMGIYSLLNEIISLVFSKLKSDINALTKNGRLYLPLKSQFKKCDKVNEEDSEKELVRDNREILHGLRFVIARLVLLSQLTQNHFITYVINSGILSYIEQIFNYFYYDRVNIENLDEFNSLSLETAKKYFLSDKSGNFFFSSNEALTNISELSGPALAAFMKVGTRVVRGTDWKWGDQDGPSPSEGTVISDLGDDGWVRVKWDNGTTNSYRMGKEGKYDIKLARSFSLDFQNEVEQSIFSDEQQFCESDSKKLEEASEEEYPIALLLVVCRVYSKCIAYQLRAQDSKVSSIIIRRFLGYLNWKMKHSFPTIQNILFLRCLSSKSDAFCRAFAFPKWIEYFFQQIAASNNFPVQVLCFQCLKRVLPYLEDEVYCSTITNRLFEILLHFLTVGNENDPTFKINVQTSEEIHIPITLTHSSSLADECILLIRYLQKFAKWKHYVNEKLQDTSSIASLSVFGGVDNERLRLARPCIVNNQHDKSFFVIDFEPNNRILIQNASDGSTLAVDLNAVKAVPPPSFRNETLASKRELLWTSIFEVAVHPLEMYNRIKTDKIVESDPSLYLLELHRLFCSVKAVRHIYATDRQFLKTLLHNNTDLFQDILNTAVKPSPVKSMFTQSEIQFGALIAIQQLWAGTNKSIEMLSQNNIDIIRNCFLSKRLNQSSKNCLKLKNPNQMLCEQLIEMGFSQKHVKQALKRFGIESSIEALVNWLVEHQEDLNSDEETDLLTLENDNSCQNQSSEDELNSKSTSNNPFSEFSKDFPHRFLDFQANRHNLIEDWNHCVRNLTVSSRENTAYKLIDKNPASSWQSSGSLGRHWIRIEMQRDVIIHSLKVLVDPADGCYMPSLIIVSGGPAPHCLQDLKTVPISRNDSLVTLLSNVKEFYRYIELVIARCHNGGVQCKVHGISIVGRLSYGSASTTETSDTLSYLTSQEDECLLKCQQAVKVYAWGLNDKDQLGGLKGSKIKLPTYVESLSKLNPISISCGSKSLFIVTSDGKLYVSGEGANGRLGLGHLNNVSQPKLVQSLCDYVIKKVAVHPGGRHSLALTADGKVFSWGEGEDGKLGHGNKATCIHPKLIDGFKNKRIREVACGSSHSAAITTNGELFTWGLGEYGRLGHGDNITQLLPKQVKAFEGRKVVQVACGSRDAQTLALTEDYCVWSWGDGDFGKLGRGGSEGCLVPQMIDGLKGVGVCYIDCGAQFSLALTCTGHLWTWGKGDYYRLGHGTDEHIRVPTLVESLKSKRIVSVAVGALHCLAVTDTGQVYSWGDNDHGQQGNGSTNANRRPTLVQGLEGITHVACGSSHSIAWTGGIARFGGNRNFNVTREAVLFPLPKDPLGSQAFKIYSESNDFIVKQKITVPAKIPSLVKIITSLSTSEKLRALRDILEAFQILSMRECVTLLINDKNIESIDQADSVLSTPDSMPDLTPSTSSDSEFQLSSKSNFYITRCMRLEDVQTLVHLLKLAIFGRVKCAVNAVDVFSSVLEAMCEQSPSVKDMLIDLCITELEDLASDNYNFTPAPVVQESAHPYPDDTFETGHVKIVGAKSLRVQFDRQCSTERRHDPLVIMDGTGRVVSVRSGREWSDWSNELTIPGCELRWKFTSDQSVNGWGWLFKVYPVMASRGDSFNTKMSDRVILSQPSFELSKILLDKINFDASGQEPRLGAALAQCCQLCFLDSSHRMWALHRFRRIITKVGSPFKMDCKRSQVNAVLASLPEALLKQYEYEEPIVKSSKHLMHSELCRAYAALACDLNLDAKVCMGPDSHRWSWFQKYCDASRVARALVDRTSKFPQSFIDHVNRIIAETEDNYASVNLITPQQLHYFSLQQDEQLMTWVNRKPDEWSVSWLSHGIIYGWGHNHRGQLGGVDGAKVKLPTPCEALSVLRPIQIVGGEQSLFAVTSEGRVYAMGYGASGRLGIGSSDSVSNPTLIEGLQHVFVKKVAVNSGGKHSLALTADGDVYSWGEGDDGKLGHGNKSSLDRPKLIEALCGKGVVDIACGGAHSAAITANGELYTWGKGRYGRLGHGDSEDQLRPKRVEALLGHFVIDVACGSGDAQTLCITEDDDSVWSWGDGDYGKLGRGGSDGCKIPMKIDTLTSLGVMKVECGSQFSVALTRSGSLYTWGKGDYHRLGHGNDDQHVRKPKKVMALDGKKIVAIAVGSLHCIAVTDCGDVYTWGDNDEGQLGDGSTIAIPKPRLVASLQGKKINKVACGSAHSIAWSTCNLKGARLTPSKVPVEYDLLHHVDINLLRNRYILLHTFSEIFTSSFALFDLDNKLNPNLDCLRKLLLSSVKESVFRKVIQATMVREASVQHGPVIELNRLSRLRKKHSSGNSSNDNKNVASKTVFAQMVSKYHLLTDECLLLPHRAWKVKFAGESVDDCGGGYSESIAEMCDELQNGSLSLLILTPNGRDESGTNRDCFILNPSAKSPTDLKMFKFLGVLMGIAIRTGSPLNLNLAEPIWSLLVGFNLTSTDITEIDRDFMPSMMAIKNLNEDELQKLDLPFKIHNSSGAEVCLGSSHSKVTLKNRDEYLKLAIEYRLHEFDEQVTAVRQGLARVIPLPLLSLATGSELESLVCGNAEIPLDLLKSVTTYKGVEPDSSLVQWFWKVMEEFSNEERSLFLRFVWGRTRLPTTIADFRGKDFVLQVLDKYVPPDDFLPESYTCFFLLKLPRYSSKEILKAKLTYAIHFCKSIDTDDYARVSLTSDFVNNIPFETFEQTVLRQEIFRDLSPRDSQIGFIPIISDNEDLFEDIQ</sequence>
<name>A0A443RBQ8_9ACAR</name>